<accession>A0A0F9QJU9</accession>
<dbReference type="AlphaFoldDB" id="A0A0F9QJU9"/>
<evidence type="ECO:0000313" key="2">
    <source>
        <dbReference type="EMBL" id="KKN37272.1"/>
    </source>
</evidence>
<dbReference type="PROSITE" id="PS50191">
    <property type="entry name" value="CRAL_TRIO"/>
    <property type="match status" value="1"/>
</dbReference>
<dbReference type="EMBL" id="LAZR01001905">
    <property type="protein sequence ID" value="KKN37272.1"/>
    <property type="molecule type" value="Genomic_DNA"/>
</dbReference>
<evidence type="ECO:0000259" key="1">
    <source>
        <dbReference type="PROSITE" id="PS50191"/>
    </source>
</evidence>
<dbReference type="InterPro" id="IPR001251">
    <property type="entry name" value="CRAL-TRIO_dom"/>
</dbReference>
<comment type="caution">
    <text evidence="2">The sequence shown here is derived from an EMBL/GenBank/DDBJ whole genome shotgun (WGS) entry which is preliminary data.</text>
</comment>
<organism evidence="2">
    <name type="scientific">marine sediment metagenome</name>
    <dbReference type="NCBI Taxonomy" id="412755"/>
    <lineage>
        <taxon>unclassified sequences</taxon>
        <taxon>metagenomes</taxon>
        <taxon>ecological metagenomes</taxon>
    </lineage>
</organism>
<sequence>MYDLEMLRWLNEQAHFRAVELANKDVSLSAPVAEKPKAVVKAPPVFPLSVLGRKLLGGPPSLAYYVELLEQGDTVIGFRNLVREYLPEYEVDILAEDLHTRAMRFMRFFSEKFFPLYEDMNEGFTTASLLSNIPTRPMGFSEESYHAFADFRPGYILALSLVESPWDQELMDEAGVEDGDPMQGGRVPILEAASELVGRALIRLIPDEGWAPDRLHYLTDDTEFEGLGDFADWVCCQTGLYHLDTQASSIEMGLMEGEPMPWTRDNVEELVGDWQQSADIWDSLHRFALLLEQDPESTFRRLLALLHDNQDIVLPMVIPKEQLTLPLG</sequence>
<gene>
    <name evidence="2" type="ORF">LCGC14_0765100</name>
</gene>
<proteinExistence type="predicted"/>
<protein>
    <recommendedName>
        <fullName evidence="1">CRAL-TRIO domain-containing protein</fullName>
    </recommendedName>
</protein>
<feature type="domain" description="CRAL-TRIO" evidence="1">
    <location>
        <begin position="38"/>
        <end position="223"/>
    </location>
</feature>
<reference evidence="2" key="1">
    <citation type="journal article" date="2015" name="Nature">
        <title>Complex archaea that bridge the gap between prokaryotes and eukaryotes.</title>
        <authorList>
            <person name="Spang A."/>
            <person name="Saw J.H."/>
            <person name="Jorgensen S.L."/>
            <person name="Zaremba-Niedzwiedzka K."/>
            <person name="Martijn J."/>
            <person name="Lind A.E."/>
            <person name="van Eijk R."/>
            <person name="Schleper C."/>
            <person name="Guy L."/>
            <person name="Ettema T.J."/>
        </authorList>
    </citation>
    <scope>NUCLEOTIDE SEQUENCE</scope>
</reference>
<name>A0A0F9QJU9_9ZZZZ</name>